<dbReference type="Gene3D" id="3.40.50.1820">
    <property type="entry name" value="alpha/beta hydrolase"/>
    <property type="match status" value="1"/>
</dbReference>
<dbReference type="RefSeq" id="WP_157399766.1">
    <property type="nucleotide sequence ID" value="NZ_WSEL01000009.1"/>
</dbReference>
<keyword evidence="3" id="KW-1185">Reference proteome</keyword>
<comment type="caution">
    <text evidence="2">The sequence shown here is derived from an EMBL/GenBank/DDBJ whole genome shotgun (WGS) entry which is preliminary data.</text>
</comment>
<proteinExistence type="predicted"/>
<organism evidence="2 3">
    <name type="scientific">Ramlibacter pinisoli</name>
    <dbReference type="NCBI Taxonomy" id="2682844"/>
    <lineage>
        <taxon>Bacteria</taxon>
        <taxon>Pseudomonadati</taxon>
        <taxon>Pseudomonadota</taxon>
        <taxon>Betaproteobacteria</taxon>
        <taxon>Burkholderiales</taxon>
        <taxon>Comamonadaceae</taxon>
        <taxon>Ramlibacter</taxon>
    </lineage>
</organism>
<dbReference type="Gene3D" id="3.30.70.1230">
    <property type="entry name" value="Nucleotide cyclase"/>
    <property type="match status" value="1"/>
</dbReference>
<accession>A0A6N8IY48</accession>
<dbReference type="SUPFAM" id="SSF53474">
    <property type="entry name" value="alpha/beta-Hydrolases"/>
    <property type="match status" value="1"/>
</dbReference>
<evidence type="ECO:0000313" key="2">
    <source>
        <dbReference type="EMBL" id="MVQ31747.1"/>
    </source>
</evidence>
<dbReference type="Pfam" id="PF00211">
    <property type="entry name" value="Guanylate_cyc"/>
    <property type="match status" value="1"/>
</dbReference>
<dbReference type="SMART" id="SM00044">
    <property type="entry name" value="CYCc"/>
    <property type="match status" value="1"/>
</dbReference>
<dbReference type="Proteomes" id="UP000469385">
    <property type="component" value="Unassembled WGS sequence"/>
</dbReference>
<dbReference type="PANTHER" id="PTHR43433">
    <property type="entry name" value="HYDROLASE, ALPHA/BETA FOLD FAMILY PROTEIN"/>
    <property type="match status" value="1"/>
</dbReference>
<dbReference type="InterPro" id="IPR001054">
    <property type="entry name" value="A/G_cyclase"/>
</dbReference>
<dbReference type="GO" id="GO:0004016">
    <property type="term" value="F:adenylate cyclase activity"/>
    <property type="evidence" value="ECO:0007669"/>
    <property type="project" value="UniProtKB-ARBA"/>
</dbReference>
<dbReference type="PRINTS" id="PR00111">
    <property type="entry name" value="ABHYDROLASE"/>
</dbReference>
<dbReference type="AlphaFoldDB" id="A0A6N8IY48"/>
<dbReference type="GO" id="GO:0016787">
    <property type="term" value="F:hydrolase activity"/>
    <property type="evidence" value="ECO:0007669"/>
    <property type="project" value="UniProtKB-KW"/>
</dbReference>
<sequence length="473" mass="51272">MAELQQDVRFCTSSDGTSIAYATMGSGLPLVRPAHFLTHLEFDLESPVMQPWLVELSRHNMLLRYDGRGTGLSSRDPPEISFETAIADLEAVVDGAGVDRFALFGCSQGCATSIAYAARHPERVTRLVVYGGYARGFLKRNPTEQQRRELQALLDLMKVGWGRENPAYRQIFTSQFIPDASAKQAAWFNEQERMSATPECAVRLLESWGAIDVSDLARQIKCPTLVLHLRQDMRTPVDEGRLVASLIPGARFVSVEGRNHVLLKGEACFGKVFSALQDFVNPGLRSTEITPAASSADLKQRLVAILAADVAGYSRLMARNELGTLNALDRARSIFNTLIELNQGRVVDMAGDSLLAVFDTANGALGAAIQAQRALASRPGSPEDDRMSFRIGVHIGDIIEKLDGTVYGDGVNVAARLQGLAEPGGIMVSDLIYSVVRGDMKAALVDAGVHAVKNIAHPIPAFRVRMTPGIGAQ</sequence>
<dbReference type="CDD" id="cd07302">
    <property type="entry name" value="CHD"/>
    <property type="match status" value="1"/>
</dbReference>
<dbReference type="SUPFAM" id="SSF55073">
    <property type="entry name" value="Nucleotide cyclase"/>
    <property type="match status" value="1"/>
</dbReference>
<evidence type="ECO:0000259" key="1">
    <source>
        <dbReference type="PROSITE" id="PS50125"/>
    </source>
</evidence>
<protein>
    <submittedName>
        <fullName evidence="2">Alpha/beta fold hydrolase</fullName>
    </submittedName>
</protein>
<dbReference type="InterPro" id="IPR029787">
    <property type="entry name" value="Nucleotide_cyclase"/>
</dbReference>
<dbReference type="GO" id="GO:0009190">
    <property type="term" value="P:cyclic nucleotide biosynthetic process"/>
    <property type="evidence" value="ECO:0007669"/>
    <property type="project" value="InterPro"/>
</dbReference>
<keyword evidence="2" id="KW-0378">Hydrolase</keyword>
<name>A0A6N8IY48_9BURK</name>
<gene>
    <name evidence="2" type="ORF">GON04_19980</name>
</gene>
<dbReference type="InterPro" id="IPR050471">
    <property type="entry name" value="AB_hydrolase"/>
</dbReference>
<dbReference type="GO" id="GO:0035556">
    <property type="term" value="P:intracellular signal transduction"/>
    <property type="evidence" value="ECO:0007669"/>
    <property type="project" value="InterPro"/>
</dbReference>
<dbReference type="PROSITE" id="PS50125">
    <property type="entry name" value="GUANYLATE_CYCLASE_2"/>
    <property type="match status" value="1"/>
</dbReference>
<reference evidence="2 3" key="1">
    <citation type="submission" date="2019-12" db="EMBL/GenBank/DDBJ databases">
        <authorList>
            <person name="Huq M.A."/>
        </authorList>
    </citation>
    <scope>NUCLEOTIDE SEQUENCE [LARGE SCALE GENOMIC DNA]</scope>
    <source>
        <strain evidence="2 3">MAH-25</strain>
    </source>
</reference>
<feature type="domain" description="Guanylate cyclase" evidence="1">
    <location>
        <begin position="304"/>
        <end position="418"/>
    </location>
</feature>
<evidence type="ECO:0000313" key="3">
    <source>
        <dbReference type="Proteomes" id="UP000469385"/>
    </source>
</evidence>
<dbReference type="Pfam" id="PF00561">
    <property type="entry name" value="Abhydrolase_1"/>
    <property type="match status" value="1"/>
</dbReference>
<dbReference type="InterPro" id="IPR000073">
    <property type="entry name" value="AB_hydrolase_1"/>
</dbReference>
<dbReference type="EMBL" id="WSEL01000009">
    <property type="protein sequence ID" value="MVQ31747.1"/>
    <property type="molecule type" value="Genomic_DNA"/>
</dbReference>
<dbReference type="InterPro" id="IPR029058">
    <property type="entry name" value="AB_hydrolase_fold"/>
</dbReference>
<dbReference type="PANTHER" id="PTHR43433:SF8">
    <property type="entry name" value="BIFUNCTIONAL LIPASE_ADENYLATE CYCLASE LIPJ"/>
    <property type="match status" value="1"/>
</dbReference>